<keyword evidence="3" id="KW-1185">Reference proteome</keyword>
<evidence type="ECO:0000256" key="1">
    <source>
        <dbReference type="SAM" id="Phobius"/>
    </source>
</evidence>
<proteinExistence type="predicted"/>
<comment type="caution">
    <text evidence="2">The sequence shown here is derived from an EMBL/GenBank/DDBJ whole genome shotgun (WGS) entry which is preliminary data.</text>
</comment>
<keyword evidence="1" id="KW-0812">Transmembrane</keyword>
<feature type="transmembrane region" description="Helical" evidence="1">
    <location>
        <begin position="30"/>
        <end position="51"/>
    </location>
</feature>
<reference evidence="2 3" key="1">
    <citation type="submission" date="2019-03" db="EMBL/GenBank/DDBJ databases">
        <title>Genomic Encyclopedia of Type Strains, Phase IV (KMG-IV): sequencing the most valuable type-strain genomes for metagenomic binning, comparative biology and taxonomic classification.</title>
        <authorList>
            <person name="Goeker M."/>
        </authorList>
    </citation>
    <scope>NUCLEOTIDE SEQUENCE [LARGE SCALE GENOMIC DNA]</scope>
    <source>
        <strain evidence="2 3">DSM 102969</strain>
    </source>
</reference>
<name>A0A4R6RH56_9HYPH</name>
<dbReference type="Proteomes" id="UP000294547">
    <property type="component" value="Unassembled WGS sequence"/>
</dbReference>
<evidence type="ECO:0000313" key="2">
    <source>
        <dbReference type="EMBL" id="TDP85157.1"/>
    </source>
</evidence>
<dbReference type="EMBL" id="SNXY01000007">
    <property type="protein sequence ID" value="TDP85157.1"/>
    <property type="molecule type" value="Genomic_DNA"/>
</dbReference>
<keyword evidence="1" id="KW-0472">Membrane</keyword>
<keyword evidence="1" id="KW-1133">Transmembrane helix</keyword>
<protein>
    <submittedName>
        <fullName evidence="2">Uncharacterized protein</fullName>
    </submittedName>
</protein>
<accession>A0A4R6RH56</accession>
<dbReference type="RefSeq" id="WP_126541024.1">
    <property type="nucleotide sequence ID" value="NZ_BSPM01000004.1"/>
</dbReference>
<organism evidence="2 3">
    <name type="scientific">Oharaeibacter diazotrophicus</name>
    <dbReference type="NCBI Taxonomy" id="1920512"/>
    <lineage>
        <taxon>Bacteria</taxon>
        <taxon>Pseudomonadati</taxon>
        <taxon>Pseudomonadota</taxon>
        <taxon>Alphaproteobacteria</taxon>
        <taxon>Hyphomicrobiales</taxon>
        <taxon>Pleomorphomonadaceae</taxon>
        <taxon>Oharaeibacter</taxon>
    </lineage>
</organism>
<sequence length="157" mass="15526">MGVYHLTEEHGAGMGVGVDATENVTVGTGASIVVAVAAAIALLLTVLVATLSTVVGASAAPTAVGTVPAVSELFTTVDAPSRPVAAAYRITDLAPPRDGTFAVVSRAADRDSVAPLVLGGLMVMTAAAAAATLRSLGAAVGAVPRARRSGTEHRRRG</sequence>
<dbReference type="AlphaFoldDB" id="A0A4R6RH56"/>
<gene>
    <name evidence="2" type="ORF">EDD54_2005</name>
</gene>
<evidence type="ECO:0000313" key="3">
    <source>
        <dbReference type="Proteomes" id="UP000294547"/>
    </source>
</evidence>